<evidence type="ECO:0000256" key="2">
    <source>
        <dbReference type="ARBA" id="ARBA00007299"/>
    </source>
</evidence>
<dbReference type="Pfam" id="PF04042">
    <property type="entry name" value="DNA_pol_E_B"/>
    <property type="match status" value="1"/>
</dbReference>
<dbReference type="Proteomes" id="UP000694416">
    <property type="component" value="Unplaced"/>
</dbReference>
<comment type="subcellular location">
    <subcellularLocation>
        <location evidence="1">Nucleus</location>
    </subcellularLocation>
</comment>
<dbReference type="PIRSF" id="PIRSF018300">
    <property type="entry name" value="DNA_pol_alph_2"/>
    <property type="match status" value="1"/>
</dbReference>
<dbReference type="GO" id="GO:0006270">
    <property type="term" value="P:DNA replication initiation"/>
    <property type="evidence" value="ECO:0007669"/>
    <property type="project" value="TreeGrafter"/>
</dbReference>
<dbReference type="InterPro" id="IPR016722">
    <property type="entry name" value="DNA_pol_alpha_bsu"/>
</dbReference>
<reference evidence="8" key="1">
    <citation type="submission" date="2025-08" db="UniProtKB">
        <authorList>
            <consortium name="Ensembl"/>
        </authorList>
    </citation>
    <scope>IDENTIFICATION</scope>
</reference>
<keyword evidence="9" id="KW-1185">Reference proteome</keyword>
<reference evidence="8" key="2">
    <citation type="submission" date="2025-09" db="UniProtKB">
        <authorList>
            <consortium name="Ensembl"/>
        </authorList>
    </citation>
    <scope>IDENTIFICATION</scope>
</reference>
<keyword evidence="4" id="KW-0235">DNA replication</keyword>
<protein>
    <recommendedName>
        <fullName evidence="3">DNA polymerase alpha subunit B</fullName>
    </recommendedName>
</protein>
<dbReference type="PANTHER" id="PTHR23061">
    <property type="entry name" value="DNA POLYMERASE 2 ALPHA 70 KDA SUBUNIT"/>
    <property type="match status" value="1"/>
</dbReference>
<dbReference type="GO" id="GO:0005658">
    <property type="term" value="C:alpha DNA polymerase:primase complex"/>
    <property type="evidence" value="ECO:0007669"/>
    <property type="project" value="TreeGrafter"/>
</dbReference>
<dbReference type="GO" id="GO:0003677">
    <property type="term" value="F:DNA binding"/>
    <property type="evidence" value="ECO:0007669"/>
    <property type="project" value="InterPro"/>
</dbReference>
<evidence type="ECO:0000259" key="6">
    <source>
        <dbReference type="Pfam" id="PF04042"/>
    </source>
</evidence>
<evidence type="ECO:0000313" key="8">
    <source>
        <dbReference type="Ensembl" id="ENSPTEP00000003872.1"/>
    </source>
</evidence>
<evidence type="ECO:0000256" key="4">
    <source>
        <dbReference type="ARBA" id="ARBA00022705"/>
    </source>
</evidence>
<evidence type="ECO:0000256" key="3">
    <source>
        <dbReference type="ARBA" id="ARBA00018596"/>
    </source>
</evidence>
<dbReference type="Ensembl" id="ENSPTET00000006064.1">
    <property type="protein sequence ID" value="ENSPTEP00000003872.1"/>
    <property type="gene ID" value="ENSPTEG00000004588.1"/>
</dbReference>
<dbReference type="Pfam" id="PF22062">
    <property type="entry name" value="OB_DPOA2"/>
    <property type="match status" value="1"/>
</dbReference>
<dbReference type="InterPro" id="IPR054300">
    <property type="entry name" value="OB_DPOA2"/>
</dbReference>
<evidence type="ECO:0000313" key="9">
    <source>
        <dbReference type="Proteomes" id="UP000694416"/>
    </source>
</evidence>
<dbReference type="Gene3D" id="3.60.21.60">
    <property type="match status" value="1"/>
</dbReference>
<feature type="domain" description="DNA polymerase alpha/delta/epsilon subunit B" evidence="6">
    <location>
        <begin position="281"/>
        <end position="484"/>
    </location>
</feature>
<evidence type="ECO:0000259" key="7">
    <source>
        <dbReference type="Pfam" id="PF22062"/>
    </source>
</evidence>
<accession>A0A8C9GEY7</accession>
<proteinExistence type="inferred from homology"/>
<feature type="domain" description="DNA polymerase alpha subunit B OB" evidence="7">
    <location>
        <begin position="141"/>
        <end position="215"/>
    </location>
</feature>
<comment type="similarity">
    <text evidence="2">Belongs to the DNA polymerase alpha subunit B family.</text>
</comment>
<keyword evidence="5" id="KW-0539">Nucleus</keyword>
<dbReference type="PANTHER" id="PTHR23061:SF12">
    <property type="entry name" value="DNA POLYMERASE ALPHA SUBUNIT B"/>
    <property type="match status" value="1"/>
</dbReference>
<name>A0A8C9GEY7_9PRIM</name>
<dbReference type="AlphaFoldDB" id="A0A8C9GEY7"/>
<evidence type="ECO:0000256" key="1">
    <source>
        <dbReference type="ARBA" id="ARBA00004123"/>
    </source>
</evidence>
<organism evidence="8 9">
    <name type="scientific">Piliocolobus tephrosceles</name>
    <name type="common">Ugandan red Colobus</name>
    <dbReference type="NCBI Taxonomy" id="591936"/>
    <lineage>
        <taxon>Eukaryota</taxon>
        <taxon>Metazoa</taxon>
        <taxon>Chordata</taxon>
        <taxon>Craniata</taxon>
        <taxon>Vertebrata</taxon>
        <taxon>Euteleostomi</taxon>
        <taxon>Mammalia</taxon>
        <taxon>Eutheria</taxon>
        <taxon>Euarchontoglires</taxon>
        <taxon>Primates</taxon>
        <taxon>Haplorrhini</taxon>
        <taxon>Catarrhini</taxon>
        <taxon>Cercopithecidae</taxon>
        <taxon>Colobinae</taxon>
        <taxon>Piliocolobus</taxon>
    </lineage>
</organism>
<dbReference type="InterPro" id="IPR007185">
    <property type="entry name" value="DNA_pol_a/d/e_bsu"/>
</dbReference>
<evidence type="ECO:0000256" key="5">
    <source>
        <dbReference type="ARBA" id="ARBA00023242"/>
    </source>
</evidence>
<sequence length="544" mass="64409">MKEIKHADVKYFLDTYYTGNKLSAELKEVFDFYERNSHKNNFFKLFEEYLEEYNKRLIKDENMLKDIVVYNYEYVKLYNNELIVKPGVECNNKCEFYVNCINTIDNYYKFLGLDSTIISDCINNKITFFSELYTMYIKKLNLNIQLNPILNMDEEESYIFGRIYTDNDIKISETNIILEGNLDLNNGNKTQLLNINNMKRICFFLGQILTIKGKKEINQFSTKYYVSDIHAGLPTFLNEKLDIDFLLKHFNCKEIEEDNKIEKVYNQNHILQLYNNDNIHIMICNGYTHIDNEYKDNLDTFLKIVNEKLPHVVIILGPFLYIRSNETIQKIGDINVIYEYIFNKIIKVAKKESLEKTHFYIIPSLYDPINIYPLPQPPFFYEQNDDNTILKNIHFLSNPSYIYINEIKIAITSCDIIYALTSNLLCRPSELKLFFLCEQIIKQLSLFPAYPSEYNIEITKFKNLLFQPNKIPDIFIFPSFTNQKSYVQEVHKKLFICPYSIDIKKAQPCNFFSNIYILPPTDSQELVKRVVLENIVVSDNKETD</sequence>